<evidence type="ECO:0000313" key="2">
    <source>
        <dbReference type="EMBL" id="KAL2918356.1"/>
    </source>
</evidence>
<proteinExistence type="predicted"/>
<sequence>MAGSSTSTSTPLSGSTGAASTSASAPPSYRSVPPSRPASPLASANQIRALSAQSGIKAGRASPTVPRAASALPPRTTSPFYMTQGPGSGSVSMPVLSSAAATTATAVAAASATASAMAQTTAISALSEAAMSEHPFPSFSVRPLDPSVLVDSGALRPALEQRIRETMRLLESFDKVFALLAE</sequence>
<organism evidence="2 3">
    <name type="scientific">Polyrhizophydium stewartii</name>
    <dbReference type="NCBI Taxonomy" id="2732419"/>
    <lineage>
        <taxon>Eukaryota</taxon>
        <taxon>Fungi</taxon>
        <taxon>Fungi incertae sedis</taxon>
        <taxon>Chytridiomycota</taxon>
        <taxon>Chytridiomycota incertae sedis</taxon>
        <taxon>Chytridiomycetes</taxon>
        <taxon>Rhizophydiales</taxon>
        <taxon>Rhizophydiales incertae sedis</taxon>
        <taxon>Polyrhizophydium</taxon>
    </lineage>
</organism>
<evidence type="ECO:0000313" key="3">
    <source>
        <dbReference type="Proteomes" id="UP001527925"/>
    </source>
</evidence>
<name>A0ABR4NFS7_9FUNG</name>
<dbReference type="Proteomes" id="UP001527925">
    <property type="component" value="Unassembled WGS sequence"/>
</dbReference>
<evidence type="ECO:0000256" key="1">
    <source>
        <dbReference type="SAM" id="MobiDB-lite"/>
    </source>
</evidence>
<reference evidence="2 3" key="1">
    <citation type="submission" date="2023-09" db="EMBL/GenBank/DDBJ databases">
        <title>Pangenome analysis of Batrachochytrium dendrobatidis and related Chytrids.</title>
        <authorList>
            <person name="Yacoub M.N."/>
            <person name="Stajich J.E."/>
            <person name="James T.Y."/>
        </authorList>
    </citation>
    <scope>NUCLEOTIDE SEQUENCE [LARGE SCALE GENOMIC DNA]</scope>
    <source>
        <strain evidence="2 3">JEL0888</strain>
    </source>
</reference>
<comment type="caution">
    <text evidence="2">The sequence shown here is derived from an EMBL/GenBank/DDBJ whole genome shotgun (WGS) entry which is preliminary data.</text>
</comment>
<feature type="compositionally biased region" description="Low complexity" evidence="1">
    <location>
        <begin position="1"/>
        <end position="44"/>
    </location>
</feature>
<dbReference type="EMBL" id="JADGIZ020000007">
    <property type="protein sequence ID" value="KAL2918356.1"/>
    <property type="molecule type" value="Genomic_DNA"/>
</dbReference>
<accession>A0ABR4NFS7</accession>
<feature type="region of interest" description="Disordered" evidence="1">
    <location>
        <begin position="1"/>
        <end position="93"/>
    </location>
</feature>
<protein>
    <submittedName>
        <fullName evidence="2">Uncharacterized protein</fullName>
    </submittedName>
</protein>
<feature type="compositionally biased region" description="Polar residues" evidence="1">
    <location>
        <begin position="45"/>
        <end position="54"/>
    </location>
</feature>
<keyword evidence="3" id="KW-1185">Reference proteome</keyword>
<gene>
    <name evidence="2" type="ORF">HK105_202283</name>
</gene>